<keyword evidence="5 6" id="KW-0472">Membrane</keyword>
<feature type="transmembrane region" description="Helical" evidence="6">
    <location>
        <begin position="29"/>
        <end position="49"/>
    </location>
</feature>
<sequence>MGVMRTKSIEQSIRETDEPEFQLKKKLTALDLTVFGIGVIIGAGIFTLTGRAAADYAGPSIAISFVLAAVCCGLAALCYAEFASTVPVSGSAYTFSYASLGELVAWIIGWDLLLELMLGASVVAQGWSQYATLFLEKLSITVPAAVAPGSHFDLPAFVLVAVLTALIAIGIKESLRVNLVLVAVKLFIVLFVIIAGISFVNSANYSPFIPPAQAGKATEGLAAPLIQVLFGLEPTTYGVLGIVSGASIVFFAYIGFDVVATTAEEAKNPQRDLPIGIIASLVICTVLYVATTLVITGMVPYDKIDPEAALAAAFESVGKPGYATIIAAGAVAGLMTVVMTLIIGATRVTFAMSRDWLLPRGLGRTNPRTGTPVRLTLIIGTAVALIASLTPIGKLEEMVNIGTLSAFALVSLAVPVLRSRRPDLERAFRVPFSPVLPVLAALISLYLMVNLSVETWLRFIIWMALGFVIYFTYGVRRSRMAVGATGEQEPSTTSSTTT</sequence>
<dbReference type="Gene3D" id="1.20.1740.10">
    <property type="entry name" value="Amino acid/polyamine transporter I"/>
    <property type="match status" value="1"/>
</dbReference>
<feature type="transmembrane region" description="Helical" evidence="6">
    <location>
        <begin position="371"/>
        <end position="392"/>
    </location>
</feature>
<feature type="transmembrane region" description="Helical" evidence="6">
    <location>
        <begin position="321"/>
        <end position="350"/>
    </location>
</feature>
<feature type="transmembrane region" description="Helical" evidence="6">
    <location>
        <begin position="398"/>
        <end position="418"/>
    </location>
</feature>
<keyword evidence="8" id="KW-1185">Reference proteome</keyword>
<keyword evidence="3 6" id="KW-0812">Transmembrane</keyword>
<evidence type="ECO:0000256" key="3">
    <source>
        <dbReference type="ARBA" id="ARBA00022692"/>
    </source>
</evidence>
<feature type="transmembrane region" description="Helical" evidence="6">
    <location>
        <begin position="277"/>
        <end position="301"/>
    </location>
</feature>
<evidence type="ECO:0000256" key="1">
    <source>
        <dbReference type="ARBA" id="ARBA00004141"/>
    </source>
</evidence>
<protein>
    <submittedName>
        <fullName evidence="7">Amino acid permease</fullName>
    </submittedName>
</protein>
<keyword evidence="4 6" id="KW-1133">Transmembrane helix</keyword>
<evidence type="ECO:0000256" key="6">
    <source>
        <dbReference type="SAM" id="Phobius"/>
    </source>
</evidence>
<comment type="subcellular location">
    <subcellularLocation>
        <location evidence="1">Membrane</location>
        <topology evidence="1">Multi-pass membrane protein</topology>
    </subcellularLocation>
</comment>
<gene>
    <name evidence="7" type="ORF">JQN70_19190</name>
</gene>
<dbReference type="InterPro" id="IPR002293">
    <property type="entry name" value="AA/rel_permease1"/>
</dbReference>
<evidence type="ECO:0000256" key="4">
    <source>
        <dbReference type="ARBA" id="ARBA00022989"/>
    </source>
</evidence>
<dbReference type="Proteomes" id="UP001430172">
    <property type="component" value="Unassembled WGS sequence"/>
</dbReference>
<dbReference type="PIRSF" id="PIRSF006060">
    <property type="entry name" value="AA_transporter"/>
    <property type="match status" value="1"/>
</dbReference>
<evidence type="ECO:0000313" key="8">
    <source>
        <dbReference type="Proteomes" id="UP001430172"/>
    </source>
</evidence>
<reference evidence="7" key="1">
    <citation type="submission" date="2021-02" db="EMBL/GenBank/DDBJ databases">
        <title>Phycicoccus sp. MQZ13P-5T, whole genome shotgun sequence.</title>
        <authorList>
            <person name="Tuo L."/>
        </authorList>
    </citation>
    <scope>NUCLEOTIDE SEQUENCE</scope>
    <source>
        <strain evidence="7">MQZ13P-5</strain>
    </source>
</reference>
<feature type="transmembrane region" description="Helical" evidence="6">
    <location>
        <begin position="154"/>
        <end position="171"/>
    </location>
</feature>
<keyword evidence="2" id="KW-0813">Transport</keyword>
<evidence type="ECO:0000256" key="5">
    <source>
        <dbReference type="ARBA" id="ARBA00023136"/>
    </source>
</evidence>
<dbReference type="Pfam" id="PF13520">
    <property type="entry name" value="AA_permease_2"/>
    <property type="match status" value="1"/>
</dbReference>
<accession>A0ABS2CRM3</accession>
<proteinExistence type="predicted"/>
<dbReference type="RefSeq" id="WP_204132998.1">
    <property type="nucleotide sequence ID" value="NZ_JAFDVD010000027.1"/>
</dbReference>
<evidence type="ECO:0000313" key="7">
    <source>
        <dbReference type="EMBL" id="MBM6402526.1"/>
    </source>
</evidence>
<feature type="transmembrane region" description="Helical" evidence="6">
    <location>
        <begin position="455"/>
        <end position="473"/>
    </location>
</feature>
<name>A0ABS2CRM3_9MICO</name>
<feature type="transmembrane region" description="Helical" evidence="6">
    <location>
        <begin position="237"/>
        <end position="256"/>
    </location>
</feature>
<feature type="transmembrane region" description="Helical" evidence="6">
    <location>
        <begin position="430"/>
        <end position="449"/>
    </location>
</feature>
<comment type="caution">
    <text evidence="7">The sequence shown here is derived from an EMBL/GenBank/DDBJ whole genome shotgun (WGS) entry which is preliminary data.</text>
</comment>
<evidence type="ECO:0000256" key="2">
    <source>
        <dbReference type="ARBA" id="ARBA00022448"/>
    </source>
</evidence>
<feature type="transmembrane region" description="Helical" evidence="6">
    <location>
        <begin position="61"/>
        <end position="82"/>
    </location>
</feature>
<dbReference type="PANTHER" id="PTHR43243:SF4">
    <property type="entry name" value="CATIONIC AMINO ACID TRANSPORTER 4"/>
    <property type="match status" value="1"/>
</dbReference>
<organism evidence="7 8">
    <name type="scientific">Phycicoccus sonneratiae</name>
    <dbReference type="NCBI Taxonomy" id="2807628"/>
    <lineage>
        <taxon>Bacteria</taxon>
        <taxon>Bacillati</taxon>
        <taxon>Actinomycetota</taxon>
        <taxon>Actinomycetes</taxon>
        <taxon>Micrococcales</taxon>
        <taxon>Intrasporangiaceae</taxon>
        <taxon>Phycicoccus</taxon>
    </lineage>
</organism>
<dbReference type="EMBL" id="JAFDVD010000027">
    <property type="protein sequence ID" value="MBM6402526.1"/>
    <property type="molecule type" value="Genomic_DNA"/>
</dbReference>
<feature type="transmembrane region" description="Helical" evidence="6">
    <location>
        <begin position="178"/>
        <end position="200"/>
    </location>
</feature>
<dbReference type="PANTHER" id="PTHR43243">
    <property type="entry name" value="INNER MEMBRANE TRANSPORTER YGJI-RELATED"/>
    <property type="match status" value="1"/>
</dbReference>